<dbReference type="AlphaFoldDB" id="A0A371CHY6"/>
<name>A0A371CHY6_9APHY</name>
<evidence type="ECO:0000256" key="1">
    <source>
        <dbReference type="SAM" id="SignalP"/>
    </source>
</evidence>
<sequence length="154" mass="17655">MRLHLIFHLYIHLLKWHHKYSPDAQCPQAIGLTDLSGQPVRRHCTMARFNSLAAQVYVFCCTRYQGQELVHQLLLVLFGKLNQSVCNSNQGQFCRTYSINQLVTVTLGEIPTQTSRNQECLPIMPVGQHQLQLGTIMSTKNPWIPMIQPHGKYP</sequence>
<dbReference type="EMBL" id="KZ857625">
    <property type="protein sequence ID" value="RDX39880.1"/>
    <property type="molecule type" value="Genomic_DNA"/>
</dbReference>
<accession>A0A371CHY6</accession>
<evidence type="ECO:0000313" key="3">
    <source>
        <dbReference type="Proteomes" id="UP000256964"/>
    </source>
</evidence>
<dbReference type="Proteomes" id="UP000256964">
    <property type="component" value="Unassembled WGS sequence"/>
</dbReference>
<evidence type="ECO:0000313" key="2">
    <source>
        <dbReference type="EMBL" id="RDX39880.1"/>
    </source>
</evidence>
<gene>
    <name evidence="2" type="ORF">OH76DRAFT_1424039</name>
</gene>
<reference evidence="2 3" key="1">
    <citation type="journal article" date="2018" name="Biotechnol. Biofuels">
        <title>Integrative visual omics of the white-rot fungus Polyporus brumalis exposes the biotechnological potential of its oxidative enzymes for delignifying raw plant biomass.</title>
        <authorList>
            <person name="Miyauchi S."/>
            <person name="Rancon A."/>
            <person name="Drula E."/>
            <person name="Hage H."/>
            <person name="Chaduli D."/>
            <person name="Favel A."/>
            <person name="Grisel S."/>
            <person name="Henrissat B."/>
            <person name="Herpoel-Gimbert I."/>
            <person name="Ruiz-Duenas F.J."/>
            <person name="Chevret D."/>
            <person name="Hainaut M."/>
            <person name="Lin J."/>
            <person name="Wang M."/>
            <person name="Pangilinan J."/>
            <person name="Lipzen A."/>
            <person name="Lesage-Meessen L."/>
            <person name="Navarro D."/>
            <person name="Riley R."/>
            <person name="Grigoriev I.V."/>
            <person name="Zhou S."/>
            <person name="Raouche S."/>
            <person name="Rosso M.N."/>
        </authorList>
    </citation>
    <scope>NUCLEOTIDE SEQUENCE [LARGE SCALE GENOMIC DNA]</scope>
    <source>
        <strain evidence="2 3">BRFM 1820</strain>
    </source>
</reference>
<protein>
    <submittedName>
        <fullName evidence="2">Uncharacterized protein</fullName>
    </submittedName>
</protein>
<feature type="chain" id="PRO_5017001826" evidence="1">
    <location>
        <begin position="17"/>
        <end position="154"/>
    </location>
</feature>
<feature type="signal peptide" evidence="1">
    <location>
        <begin position="1"/>
        <end position="16"/>
    </location>
</feature>
<organism evidence="2 3">
    <name type="scientific">Lentinus brumalis</name>
    <dbReference type="NCBI Taxonomy" id="2498619"/>
    <lineage>
        <taxon>Eukaryota</taxon>
        <taxon>Fungi</taxon>
        <taxon>Dikarya</taxon>
        <taxon>Basidiomycota</taxon>
        <taxon>Agaricomycotina</taxon>
        <taxon>Agaricomycetes</taxon>
        <taxon>Polyporales</taxon>
        <taxon>Polyporaceae</taxon>
        <taxon>Lentinus</taxon>
    </lineage>
</organism>
<keyword evidence="3" id="KW-1185">Reference proteome</keyword>
<keyword evidence="1" id="KW-0732">Signal</keyword>
<proteinExistence type="predicted"/>